<dbReference type="EMBL" id="FXXP01000002">
    <property type="protein sequence ID" value="SMX28098.1"/>
    <property type="molecule type" value="Genomic_DNA"/>
</dbReference>
<keyword evidence="8" id="KW-1003">Cell membrane</keyword>
<evidence type="ECO:0000256" key="18">
    <source>
        <dbReference type="RuleBase" id="RU003938"/>
    </source>
</evidence>
<evidence type="ECO:0000256" key="5">
    <source>
        <dbReference type="ARBA" id="ARBA00010185"/>
    </source>
</evidence>
<evidence type="ECO:0000256" key="4">
    <source>
        <dbReference type="ARBA" id="ARBA00005189"/>
    </source>
</evidence>
<evidence type="ECO:0000256" key="2">
    <source>
        <dbReference type="ARBA" id="ARBA00004651"/>
    </source>
</evidence>
<organism evidence="20 21">
    <name type="scientific">Pelagimonas phthalicica</name>
    <dbReference type="NCBI Taxonomy" id="1037362"/>
    <lineage>
        <taxon>Bacteria</taxon>
        <taxon>Pseudomonadati</taxon>
        <taxon>Pseudomonadota</taxon>
        <taxon>Alphaproteobacteria</taxon>
        <taxon>Rhodobacterales</taxon>
        <taxon>Roseobacteraceae</taxon>
        <taxon>Pelagimonas</taxon>
    </lineage>
</organism>
<comment type="pathway">
    <text evidence="3 18">Phospholipid metabolism; CDP-diacylglycerol biosynthesis; CDP-diacylglycerol from sn-glycerol 3-phosphate: step 3/3.</text>
</comment>
<feature type="transmembrane region" description="Helical" evidence="19">
    <location>
        <begin position="81"/>
        <end position="101"/>
    </location>
</feature>
<dbReference type="UniPathway" id="UPA00557">
    <property type="reaction ID" value="UER00614"/>
</dbReference>
<name>A0A238JBR9_9RHOB</name>
<evidence type="ECO:0000256" key="11">
    <source>
        <dbReference type="ARBA" id="ARBA00022692"/>
    </source>
</evidence>
<protein>
    <recommendedName>
        <fullName evidence="7 18">Phosphatidate cytidylyltransferase</fullName>
        <ecNumber evidence="6 18">2.7.7.41</ecNumber>
    </recommendedName>
</protein>
<evidence type="ECO:0000256" key="1">
    <source>
        <dbReference type="ARBA" id="ARBA00001698"/>
    </source>
</evidence>
<feature type="transmembrane region" description="Helical" evidence="19">
    <location>
        <begin position="171"/>
        <end position="189"/>
    </location>
</feature>
<keyword evidence="13 19" id="KW-1133">Transmembrane helix</keyword>
<dbReference type="PROSITE" id="PS01315">
    <property type="entry name" value="CDS"/>
    <property type="match status" value="1"/>
</dbReference>
<evidence type="ECO:0000256" key="3">
    <source>
        <dbReference type="ARBA" id="ARBA00005119"/>
    </source>
</evidence>
<keyword evidence="15 19" id="KW-0472">Membrane</keyword>
<evidence type="ECO:0000256" key="13">
    <source>
        <dbReference type="ARBA" id="ARBA00022989"/>
    </source>
</evidence>
<dbReference type="PANTHER" id="PTHR46382:SF1">
    <property type="entry name" value="PHOSPHATIDATE CYTIDYLYLTRANSFERASE"/>
    <property type="match status" value="1"/>
</dbReference>
<keyword evidence="11 18" id="KW-0812">Transmembrane</keyword>
<gene>
    <name evidence="20" type="primary">cdsA</name>
    <name evidence="20" type="ORF">TRP8649_02211</name>
</gene>
<dbReference type="AlphaFoldDB" id="A0A238JBR9"/>
<evidence type="ECO:0000256" key="19">
    <source>
        <dbReference type="SAM" id="Phobius"/>
    </source>
</evidence>
<evidence type="ECO:0000256" key="17">
    <source>
        <dbReference type="ARBA" id="ARBA00023264"/>
    </source>
</evidence>
<keyword evidence="9" id="KW-0444">Lipid biosynthesis</keyword>
<evidence type="ECO:0000256" key="10">
    <source>
        <dbReference type="ARBA" id="ARBA00022679"/>
    </source>
</evidence>
<evidence type="ECO:0000256" key="16">
    <source>
        <dbReference type="ARBA" id="ARBA00023209"/>
    </source>
</evidence>
<dbReference type="Pfam" id="PF01148">
    <property type="entry name" value="CTP_transf_1"/>
    <property type="match status" value="1"/>
</dbReference>
<keyword evidence="17" id="KW-1208">Phospholipid metabolism</keyword>
<feature type="transmembrane region" description="Helical" evidence="19">
    <location>
        <begin position="133"/>
        <end position="150"/>
    </location>
</feature>
<comment type="similarity">
    <text evidence="5 18">Belongs to the CDS family.</text>
</comment>
<keyword evidence="10 18" id="KW-0808">Transferase</keyword>
<dbReference type="GO" id="GO:0004605">
    <property type="term" value="F:phosphatidate cytidylyltransferase activity"/>
    <property type="evidence" value="ECO:0007669"/>
    <property type="project" value="UniProtKB-EC"/>
</dbReference>
<dbReference type="GO" id="GO:0005886">
    <property type="term" value="C:plasma membrane"/>
    <property type="evidence" value="ECO:0007669"/>
    <property type="project" value="UniProtKB-SubCell"/>
</dbReference>
<reference evidence="21" key="1">
    <citation type="submission" date="2017-05" db="EMBL/GenBank/DDBJ databases">
        <authorList>
            <person name="Rodrigo-Torres L."/>
            <person name="Arahal R. D."/>
            <person name="Lucena T."/>
        </authorList>
    </citation>
    <scope>NUCLEOTIDE SEQUENCE [LARGE SCALE GENOMIC DNA]</scope>
    <source>
        <strain evidence="21">CECT 8649</strain>
    </source>
</reference>
<dbReference type="RefSeq" id="WP_099245200.1">
    <property type="nucleotide sequence ID" value="NZ_FXXP01000002.1"/>
</dbReference>
<keyword evidence="21" id="KW-1185">Reference proteome</keyword>
<accession>A0A238JBR9</accession>
<evidence type="ECO:0000313" key="20">
    <source>
        <dbReference type="EMBL" id="SMX28098.1"/>
    </source>
</evidence>
<comment type="pathway">
    <text evidence="4">Lipid metabolism.</text>
</comment>
<keyword evidence="16" id="KW-0594">Phospholipid biosynthesis</keyword>
<dbReference type="Proteomes" id="UP000225972">
    <property type="component" value="Unassembled WGS sequence"/>
</dbReference>
<dbReference type="GO" id="GO:0016024">
    <property type="term" value="P:CDP-diacylglycerol biosynthetic process"/>
    <property type="evidence" value="ECO:0007669"/>
    <property type="project" value="UniProtKB-UniPathway"/>
</dbReference>
<dbReference type="InterPro" id="IPR000374">
    <property type="entry name" value="PC_trans"/>
</dbReference>
<keyword evidence="12 18" id="KW-0548">Nucleotidyltransferase</keyword>
<evidence type="ECO:0000256" key="7">
    <source>
        <dbReference type="ARBA" id="ARBA00019373"/>
    </source>
</evidence>
<feature type="transmembrane region" description="Helical" evidence="19">
    <location>
        <begin position="108"/>
        <end position="127"/>
    </location>
</feature>
<dbReference type="OrthoDB" id="9799199at2"/>
<dbReference type="EC" id="2.7.7.41" evidence="6 18"/>
<dbReference type="PANTHER" id="PTHR46382">
    <property type="entry name" value="PHOSPHATIDATE CYTIDYLYLTRANSFERASE"/>
    <property type="match status" value="1"/>
</dbReference>
<evidence type="ECO:0000256" key="6">
    <source>
        <dbReference type="ARBA" id="ARBA00012487"/>
    </source>
</evidence>
<proteinExistence type="inferred from homology"/>
<evidence type="ECO:0000313" key="21">
    <source>
        <dbReference type="Proteomes" id="UP000225972"/>
    </source>
</evidence>
<comment type="subcellular location">
    <subcellularLocation>
        <location evidence="2">Cell membrane</location>
        <topology evidence="2">Multi-pass membrane protein</topology>
    </subcellularLocation>
</comment>
<evidence type="ECO:0000256" key="9">
    <source>
        <dbReference type="ARBA" id="ARBA00022516"/>
    </source>
</evidence>
<evidence type="ECO:0000256" key="14">
    <source>
        <dbReference type="ARBA" id="ARBA00023098"/>
    </source>
</evidence>
<evidence type="ECO:0000256" key="15">
    <source>
        <dbReference type="ARBA" id="ARBA00023136"/>
    </source>
</evidence>
<feature type="transmembrane region" description="Helical" evidence="19">
    <location>
        <begin position="12"/>
        <end position="45"/>
    </location>
</feature>
<evidence type="ECO:0000256" key="12">
    <source>
        <dbReference type="ARBA" id="ARBA00022695"/>
    </source>
</evidence>
<comment type="catalytic activity">
    <reaction evidence="1 18">
        <text>a 1,2-diacyl-sn-glycero-3-phosphate + CTP + H(+) = a CDP-1,2-diacyl-sn-glycerol + diphosphate</text>
        <dbReference type="Rhea" id="RHEA:16229"/>
        <dbReference type="ChEBI" id="CHEBI:15378"/>
        <dbReference type="ChEBI" id="CHEBI:33019"/>
        <dbReference type="ChEBI" id="CHEBI:37563"/>
        <dbReference type="ChEBI" id="CHEBI:58332"/>
        <dbReference type="ChEBI" id="CHEBI:58608"/>
        <dbReference type="EC" id="2.7.7.41"/>
    </reaction>
</comment>
<evidence type="ECO:0000256" key="8">
    <source>
        <dbReference type="ARBA" id="ARBA00022475"/>
    </source>
</evidence>
<keyword evidence="14" id="KW-0443">Lipid metabolism</keyword>
<sequence length="256" mass="27043">MTEKWRDLGPRVISAVVMLALAIGAALAGPFWFAVLVSVATGLMVWELVRMHEPRFVMLPEITASVTVAVVFTTYPLLLGILALYAIGATAVFALLLTLAVKRDQLYFAPYVLAILLTGNLLAGMSLAAPKTVFLLLAIVIVTDVAGYFAGKSFGGPKFWPRISPKKTWSGIVAGWVASGVVGALAVMTGHVGPLFIATAIFMSFGSQMGDIVESALKRRAGVKDSSGLIPGHGGVLDRFDGVIGASLVLFIYMVT</sequence>